<sequence length="633" mass="71033">MKPFLILEDAALEQFEDIDTSEPHDAVVIGLAPSKLDYKNLNKAFSLVQAGKPLIGIHKARYFASKENELSLGPGGFIEALEYASGVKSELPKRAFYELALKEMNLMDRPDTVAMIGDDVKTDLGDGVLELGLKRILVKTGKYLDGDEEKAGIPLDGVFASFSEAVDAIVADHHFGMEQENSEDIDKTTDIEFLRGLLKETTTKLHQAAEVGLNIAIQNQDLQERLRVYEQEYQGIKDKLALFEHEQRRWQQESFRIDEMSANIADLRATTAQLQDSRSLVEEKLDKMSLSIHTIQTEQTHINQAVEEATLSRDRERERNASIQKTIAKLSREVGENMEEQSEIQAGLNLLKRDTTAKHVDVIKQIKALSAKTQRLDEGQGSIRDDIRQVYNSHQFMKMTMSSVLGDFRSLMEASHPGTTSTIDMDRYAQHEFGNPHEVAGYDYPKSQHFQYPSMNYEPHSTPISPNGRYETISDIMSQTNTPQHTPLRTIRHRRSFSEAIDNLNNISLPSQRSGEHISSAITQPITPSDKRVGSRSLTNSATKTKRSLKGANIPKAQPERSQSPSFDHFVPPPGNIGLNWTNYQAFRQSKSALRIYQTLSLSRRRISDGMKADNNSVTNSSHDSGSEVDSAD</sequence>
<dbReference type="AlphaFoldDB" id="A0A9W8A987"/>
<evidence type="ECO:0000256" key="2">
    <source>
        <dbReference type="SAM" id="MobiDB-lite"/>
    </source>
</evidence>
<dbReference type="InterPro" id="IPR036412">
    <property type="entry name" value="HAD-like_sf"/>
</dbReference>
<protein>
    <submittedName>
        <fullName evidence="3">Uncharacterized protein</fullName>
    </submittedName>
</protein>
<dbReference type="Pfam" id="PF13242">
    <property type="entry name" value="Hydrolase_like"/>
    <property type="match status" value="1"/>
</dbReference>
<dbReference type="Gene3D" id="3.40.50.1000">
    <property type="entry name" value="HAD superfamily/HAD-like"/>
    <property type="match status" value="2"/>
</dbReference>
<proteinExistence type="predicted"/>
<evidence type="ECO:0000256" key="1">
    <source>
        <dbReference type="SAM" id="Coils"/>
    </source>
</evidence>
<evidence type="ECO:0000313" key="4">
    <source>
        <dbReference type="Proteomes" id="UP001150538"/>
    </source>
</evidence>
<gene>
    <name evidence="3" type="ORF">H4219_001082</name>
</gene>
<dbReference type="InterPro" id="IPR023214">
    <property type="entry name" value="HAD_sf"/>
</dbReference>
<feature type="region of interest" description="Disordered" evidence="2">
    <location>
        <begin position="508"/>
        <end position="571"/>
    </location>
</feature>
<organism evidence="3 4">
    <name type="scientific">Mycoemilia scoparia</name>
    <dbReference type="NCBI Taxonomy" id="417184"/>
    <lineage>
        <taxon>Eukaryota</taxon>
        <taxon>Fungi</taxon>
        <taxon>Fungi incertae sedis</taxon>
        <taxon>Zoopagomycota</taxon>
        <taxon>Kickxellomycotina</taxon>
        <taxon>Kickxellomycetes</taxon>
        <taxon>Kickxellales</taxon>
        <taxon>Kickxellaceae</taxon>
        <taxon>Mycoemilia</taxon>
    </lineage>
</organism>
<comment type="caution">
    <text evidence="3">The sequence shown here is derived from an EMBL/GenBank/DDBJ whole genome shotgun (WGS) entry which is preliminary data.</text>
</comment>
<feature type="compositionally biased region" description="Polar residues" evidence="2">
    <location>
        <begin position="614"/>
        <end position="624"/>
    </location>
</feature>
<dbReference type="GO" id="GO:0016791">
    <property type="term" value="F:phosphatase activity"/>
    <property type="evidence" value="ECO:0007669"/>
    <property type="project" value="TreeGrafter"/>
</dbReference>
<accession>A0A9W8A987</accession>
<keyword evidence="4" id="KW-1185">Reference proteome</keyword>
<feature type="coiled-coil region" evidence="1">
    <location>
        <begin position="219"/>
        <end position="277"/>
    </location>
</feature>
<dbReference type="PANTHER" id="PTHR19288">
    <property type="entry name" value="4-NITROPHENYLPHOSPHATASE-RELATED"/>
    <property type="match status" value="1"/>
</dbReference>
<name>A0A9W8A987_9FUNG</name>
<dbReference type="SUPFAM" id="SSF56784">
    <property type="entry name" value="HAD-like"/>
    <property type="match status" value="1"/>
</dbReference>
<dbReference type="GO" id="GO:0005737">
    <property type="term" value="C:cytoplasm"/>
    <property type="evidence" value="ECO:0007669"/>
    <property type="project" value="TreeGrafter"/>
</dbReference>
<dbReference type="EMBL" id="JANBPU010000009">
    <property type="protein sequence ID" value="KAJ1920845.1"/>
    <property type="molecule type" value="Genomic_DNA"/>
</dbReference>
<dbReference type="PANTHER" id="PTHR19288:SF46">
    <property type="entry name" value="HALOACID DEHALOGENASE-LIKE HYDROLASE DOMAIN-CONTAINING PROTEIN 2"/>
    <property type="match status" value="1"/>
</dbReference>
<reference evidence="3" key="1">
    <citation type="submission" date="2022-07" db="EMBL/GenBank/DDBJ databases">
        <title>Phylogenomic reconstructions and comparative analyses of Kickxellomycotina fungi.</title>
        <authorList>
            <person name="Reynolds N.K."/>
            <person name="Stajich J.E."/>
            <person name="Barry K."/>
            <person name="Grigoriev I.V."/>
            <person name="Crous P."/>
            <person name="Smith M.E."/>
        </authorList>
    </citation>
    <scope>NUCLEOTIDE SEQUENCE</scope>
    <source>
        <strain evidence="3">NBRC 100468</strain>
    </source>
</reference>
<evidence type="ECO:0000313" key="3">
    <source>
        <dbReference type="EMBL" id="KAJ1920845.1"/>
    </source>
</evidence>
<dbReference type="Proteomes" id="UP001150538">
    <property type="component" value="Unassembled WGS sequence"/>
</dbReference>
<dbReference type="OrthoDB" id="426235at2759"/>
<keyword evidence="1" id="KW-0175">Coiled coil</keyword>
<feature type="region of interest" description="Disordered" evidence="2">
    <location>
        <begin position="611"/>
        <end position="633"/>
    </location>
</feature>